<reference evidence="10 11" key="1">
    <citation type="submission" date="2018-08" db="EMBL/GenBank/DDBJ databases">
        <title>Genomic Encyclopedia of Archaeal and Bacterial Type Strains, Phase II (KMG-II): from individual species to whole genera.</title>
        <authorList>
            <person name="Goeker M."/>
        </authorList>
    </citation>
    <scope>NUCLEOTIDE SEQUENCE [LARGE SCALE GENOMIC DNA]</scope>
    <source>
        <strain evidence="10 11">DSM 17099</strain>
    </source>
</reference>
<keyword evidence="6" id="KW-0975">Bacterial flagellum</keyword>
<dbReference type="SUPFAM" id="SSF64518">
    <property type="entry name" value="Phase 1 flagellin"/>
    <property type="match status" value="1"/>
</dbReference>
<evidence type="ECO:0000256" key="3">
    <source>
        <dbReference type="ARBA" id="ARBA00009677"/>
    </source>
</evidence>
<comment type="subcellular location">
    <subcellularLocation>
        <location evidence="1">Bacterial flagellum basal body</location>
    </subcellularLocation>
    <subcellularLocation>
        <location evidence="2">Secreted</location>
    </subcellularLocation>
</comment>
<evidence type="ECO:0000256" key="2">
    <source>
        <dbReference type="ARBA" id="ARBA00004613"/>
    </source>
</evidence>
<dbReference type="PANTHER" id="PTHR30033:SF1">
    <property type="entry name" value="FLAGELLAR HOOK-ASSOCIATED PROTEIN 1"/>
    <property type="match status" value="1"/>
</dbReference>
<dbReference type="InterPro" id="IPR053927">
    <property type="entry name" value="FlgK_helical"/>
</dbReference>
<evidence type="ECO:0000256" key="5">
    <source>
        <dbReference type="ARBA" id="ARBA00022525"/>
    </source>
</evidence>
<gene>
    <name evidence="10" type="ORF">BDD41_4721</name>
</gene>
<dbReference type="Proteomes" id="UP000256941">
    <property type="component" value="Unassembled WGS sequence"/>
</dbReference>
<dbReference type="Pfam" id="PF00460">
    <property type="entry name" value="Flg_bb_rod"/>
    <property type="match status" value="1"/>
</dbReference>
<dbReference type="AlphaFoldDB" id="A0A3D9XDK7"/>
<evidence type="ECO:0000259" key="7">
    <source>
        <dbReference type="Pfam" id="PF00460"/>
    </source>
</evidence>
<dbReference type="PANTHER" id="PTHR30033">
    <property type="entry name" value="FLAGELLAR HOOK-ASSOCIATED PROTEIN 1"/>
    <property type="match status" value="1"/>
</dbReference>
<feature type="domain" description="Flagellar hook-associated protein FlgK helical" evidence="9">
    <location>
        <begin position="91"/>
        <end position="310"/>
    </location>
</feature>
<evidence type="ECO:0000256" key="1">
    <source>
        <dbReference type="ARBA" id="ARBA00004117"/>
    </source>
</evidence>
<proteinExistence type="inferred from homology"/>
<evidence type="ECO:0000259" key="8">
    <source>
        <dbReference type="Pfam" id="PF06429"/>
    </source>
</evidence>
<protein>
    <recommendedName>
        <fullName evidence="4">Flagellar hook-associated protein 1</fullName>
    </recommendedName>
</protein>
<comment type="similarity">
    <text evidence="3">Belongs to the flagella basal body rod proteins family.</text>
</comment>
<evidence type="ECO:0000259" key="9">
    <source>
        <dbReference type="Pfam" id="PF22638"/>
    </source>
</evidence>
<keyword evidence="5" id="KW-0964">Secreted</keyword>
<dbReference type="RefSeq" id="WP_116223146.1">
    <property type="nucleotide sequence ID" value="NZ_CP038197.1"/>
</dbReference>
<dbReference type="GO" id="GO:0009424">
    <property type="term" value="C:bacterial-type flagellum hook"/>
    <property type="evidence" value="ECO:0007669"/>
    <property type="project" value="InterPro"/>
</dbReference>
<dbReference type="Pfam" id="PF06429">
    <property type="entry name" value="Flg_bbr_C"/>
    <property type="match status" value="1"/>
</dbReference>
<dbReference type="NCBIfam" id="TIGR02492">
    <property type="entry name" value="flgK_ends"/>
    <property type="match status" value="1"/>
</dbReference>
<keyword evidence="10" id="KW-0969">Cilium</keyword>
<evidence type="ECO:0000313" key="11">
    <source>
        <dbReference type="Proteomes" id="UP000256941"/>
    </source>
</evidence>
<name>A0A3D9XDK7_PARVE</name>
<organism evidence="10 11">
    <name type="scientific">Paracoccus versutus</name>
    <name type="common">Thiobacillus versutus</name>
    <dbReference type="NCBI Taxonomy" id="34007"/>
    <lineage>
        <taxon>Bacteria</taxon>
        <taxon>Pseudomonadati</taxon>
        <taxon>Pseudomonadota</taxon>
        <taxon>Alphaproteobacteria</taxon>
        <taxon>Rhodobacterales</taxon>
        <taxon>Paracoccaceae</taxon>
        <taxon>Paracoccus</taxon>
    </lineage>
</organism>
<dbReference type="GO" id="GO:0009425">
    <property type="term" value="C:bacterial-type flagellum basal body"/>
    <property type="evidence" value="ECO:0007669"/>
    <property type="project" value="UniProtKB-SubCell"/>
</dbReference>
<feature type="domain" description="Flagellar basal-body/hook protein C-terminal" evidence="8">
    <location>
        <begin position="440"/>
        <end position="484"/>
    </location>
</feature>
<dbReference type="InterPro" id="IPR001444">
    <property type="entry name" value="Flag_bb_rod_N"/>
</dbReference>
<evidence type="ECO:0000256" key="6">
    <source>
        <dbReference type="ARBA" id="ARBA00023143"/>
    </source>
</evidence>
<dbReference type="InterPro" id="IPR010930">
    <property type="entry name" value="Flg_bb/hook_C_dom"/>
</dbReference>
<dbReference type="InterPro" id="IPR002371">
    <property type="entry name" value="FlgK"/>
</dbReference>
<keyword evidence="10" id="KW-0282">Flagellum</keyword>
<dbReference type="Pfam" id="PF22638">
    <property type="entry name" value="FlgK_D1"/>
    <property type="match status" value="1"/>
</dbReference>
<sequence>MSLSSAISNAVSGLTAASRGTEIVSSNIANALTPGYARRELDLSSRLAELGGGVSINGVTRMVTAGLIADNRLAQADVGSSRTVTTYHAAMEKAFGTGTEASSLVQTLTDFESALASAAARPDSETRLAVVLDTATALAKKVNDISATIQAERSKAEKAIGNDVARLNTALEQVAKLNAQIVTLSAQGKDASSQLDARQTLIDSVSDIVPIKEVPRENGRVALFTSGGAILLDGTEPARIGFSAVSSITADMSTASGALSGLTLNGKPLGDMQHTMFNGGSLEANFAIRDQIAPAYQQQIDAFARDLYDRLSDPAIDPSLAPGDPGLFTDSQGAFSSADETGFAGRIAVAWAVNPETGGQLWRIRAGINATGPGSSGESTLLDRLGSALSASRSPDSTSLSAVPRSLQGLSADLTSAAATNRIRTEAGAMQSSARQSGLQAALLAEGVDSDKEMEGLLALERAYAANAKVFQTANDMLDAILRLT</sequence>
<accession>A0A3D9XDK7</accession>
<dbReference type="GO" id="GO:0044780">
    <property type="term" value="P:bacterial-type flagellum assembly"/>
    <property type="evidence" value="ECO:0007669"/>
    <property type="project" value="InterPro"/>
</dbReference>
<dbReference type="EMBL" id="QTUJ01000004">
    <property type="protein sequence ID" value="REF67691.1"/>
    <property type="molecule type" value="Genomic_DNA"/>
</dbReference>
<feature type="domain" description="Flagellar basal body rod protein N-terminal" evidence="7">
    <location>
        <begin position="8"/>
        <end position="36"/>
    </location>
</feature>
<evidence type="ECO:0000256" key="4">
    <source>
        <dbReference type="ARBA" id="ARBA00016244"/>
    </source>
</evidence>
<keyword evidence="10" id="KW-0966">Cell projection</keyword>
<evidence type="ECO:0000313" key="10">
    <source>
        <dbReference type="EMBL" id="REF67691.1"/>
    </source>
</evidence>
<dbReference type="GO" id="GO:0005198">
    <property type="term" value="F:structural molecule activity"/>
    <property type="evidence" value="ECO:0007669"/>
    <property type="project" value="InterPro"/>
</dbReference>
<dbReference type="GO" id="GO:0005576">
    <property type="term" value="C:extracellular region"/>
    <property type="evidence" value="ECO:0007669"/>
    <property type="project" value="UniProtKB-SubCell"/>
</dbReference>
<comment type="caution">
    <text evidence="10">The sequence shown here is derived from an EMBL/GenBank/DDBJ whole genome shotgun (WGS) entry which is preliminary data.</text>
</comment>